<protein>
    <recommendedName>
        <fullName evidence="6">protein O-GlcNAcase</fullName>
        <ecNumber evidence="6">3.2.1.169</ecNumber>
    </recommendedName>
    <alternativeName>
        <fullName evidence="3">Beta-N-acetylhexosaminidase</fullName>
    </alternativeName>
    <alternativeName>
        <fullName evidence="7">Beta-hexosaminidase</fullName>
    </alternativeName>
</protein>
<gene>
    <name evidence="9" type="ORF">CJN711_LOCUS30186</name>
</gene>
<proteinExistence type="predicted"/>
<evidence type="ECO:0000313" key="9">
    <source>
        <dbReference type="EMBL" id="CAF1547973.1"/>
    </source>
</evidence>
<evidence type="ECO:0000256" key="6">
    <source>
        <dbReference type="ARBA" id="ARBA00066938"/>
    </source>
</evidence>
<organism evidence="9 10">
    <name type="scientific">Rotaria magnacalcarata</name>
    <dbReference type="NCBI Taxonomy" id="392030"/>
    <lineage>
        <taxon>Eukaryota</taxon>
        <taxon>Metazoa</taxon>
        <taxon>Spiralia</taxon>
        <taxon>Gnathifera</taxon>
        <taxon>Rotifera</taxon>
        <taxon>Eurotatoria</taxon>
        <taxon>Bdelloidea</taxon>
        <taxon>Philodinida</taxon>
        <taxon>Philodinidae</taxon>
        <taxon>Rotaria</taxon>
    </lineage>
</organism>
<evidence type="ECO:0000256" key="1">
    <source>
        <dbReference type="ARBA" id="ARBA00022801"/>
    </source>
</evidence>
<dbReference type="EC" id="3.2.1.169" evidence="6"/>
<evidence type="ECO:0000256" key="5">
    <source>
        <dbReference type="ARBA" id="ARBA00052136"/>
    </source>
</evidence>
<sequence length="744" mass="87227">MKKNYFLCGIIEGYYGRPWSLNQRKILFETCLRFGLNAYVYAPKDDAKHRSRWRDLYTNDELNELRQLIHIAKQQLIHIAKQCEIYFIYALSPGLDISYSSEKDLLALKRKFDQLSSVGCEHWSLLFDDIENEMSQEDKNNFPSFAHAHVSLTNQLYEYLKKPNIFLFCPTVYCSRMAVPSLDKSSYLQTIGDDLHPDIDIFWTGPKVVSRQITISHILSVNNLLKRCVTIWDNLNANDYDQRRLCMGPFSGRSLNLSSHICGILSNPNCEFELNFVPLNTLSQWFQSIKLNEKHRQYDNDENDTFRLEIYQVDKALNQSLIDWLPEFNKIKSANYSQEIIKIDNSPEEMNPKGASSSSLSLINDEDSQDSINENQMYSSSSKTHKMECDQNSIHYDLTIDDIRLLVELFYLPYQHGPNVQQIFMEFYWLRYNYNPHQNLDEWRCRAQLFHNNAKNISRLLEKLIKIQNRALLYDVYNYINDMNSTIILCSKYLHWIDDDQKRSLVFMSGDIEPWSKRGGIAGDFLDILPLGDFQSLIKSDLNSLSNTFIIRAMTSNDQSSIYDLCSTVCYQDDLSHLLNQHSHILADKIIGGYVSSSLNNNNLCFVIENDQDKICGFLLTINESEKYDKYIQTKWIEQLHEKYPDVDQNFFELIECPQWIYDRYSVRIQIFIDSTMNKNNIYYLGTKLMKILIKNLSQQGFRGCHTLVDERFTLLHKFYLNLGFIDIPIIDQNNQNILLGKQF</sequence>
<dbReference type="SUPFAM" id="SSF51445">
    <property type="entry name" value="(Trans)glycosidases"/>
    <property type="match status" value="1"/>
</dbReference>
<dbReference type="EMBL" id="CAJNOV010014362">
    <property type="protein sequence ID" value="CAF1547973.1"/>
    <property type="molecule type" value="Genomic_DNA"/>
</dbReference>
<dbReference type="Gene3D" id="1.20.58.240">
    <property type="entry name" value="STAT, domain 1"/>
    <property type="match status" value="1"/>
</dbReference>
<dbReference type="Gene3D" id="3.40.630.30">
    <property type="match status" value="1"/>
</dbReference>
<comment type="catalytic activity">
    <reaction evidence="5">
        <text>3-O-(N-acetyl-beta-D-glucosaminyl)-L-threonyl-[protein] + H2O = L-threonyl-[protein] + N-acetyl-D-glucosamine</text>
        <dbReference type="Rhea" id="RHEA:48892"/>
        <dbReference type="Rhea" id="RHEA-COMP:11060"/>
        <dbReference type="Rhea" id="RHEA-COMP:12252"/>
        <dbReference type="ChEBI" id="CHEBI:15377"/>
        <dbReference type="ChEBI" id="CHEBI:30013"/>
        <dbReference type="ChEBI" id="CHEBI:90840"/>
        <dbReference type="ChEBI" id="CHEBI:506227"/>
        <dbReference type="EC" id="3.2.1.169"/>
    </reaction>
</comment>
<evidence type="ECO:0000256" key="3">
    <source>
        <dbReference type="ARBA" id="ARBA00030512"/>
    </source>
</evidence>
<dbReference type="InterPro" id="IPR051822">
    <property type="entry name" value="Glycosyl_Hydrolase_84"/>
</dbReference>
<comment type="caution">
    <text evidence="9">The sequence shown here is derived from an EMBL/GenBank/DDBJ whole genome shotgun (WGS) entry which is preliminary data.</text>
</comment>
<dbReference type="FunFam" id="3.20.20.80:FF:000009">
    <property type="entry name" value="O-GlcNAcase BT_4395"/>
    <property type="match status" value="1"/>
</dbReference>
<accession>A0A815WHV0</accession>
<evidence type="ECO:0000259" key="8">
    <source>
        <dbReference type="PROSITE" id="PS52009"/>
    </source>
</evidence>
<comment type="catalytic activity">
    <reaction evidence="4">
        <text>3-O-(N-acetyl-beta-D-glucosaminyl)-L-seryl-[protein] + H2O = N-acetyl-D-glucosamine + L-seryl-[protein]</text>
        <dbReference type="Rhea" id="RHEA:48876"/>
        <dbReference type="Rhea" id="RHEA-COMP:9863"/>
        <dbReference type="Rhea" id="RHEA-COMP:12251"/>
        <dbReference type="ChEBI" id="CHEBI:15377"/>
        <dbReference type="ChEBI" id="CHEBI:29999"/>
        <dbReference type="ChEBI" id="CHEBI:90838"/>
        <dbReference type="ChEBI" id="CHEBI:506227"/>
        <dbReference type="EC" id="3.2.1.169"/>
    </reaction>
</comment>
<reference evidence="9" key="1">
    <citation type="submission" date="2021-02" db="EMBL/GenBank/DDBJ databases">
        <authorList>
            <person name="Nowell W R."/>
        </authorList>
    </citation>
    <scope>NUCLEOTIDE SEQUENCE</scope>
</reference>
<dbReference type="PANTHER" id="PTHR13170:SF16">
    <property type="entry name" value="PROTEIN O-GLCNACASE"/>
    <property type="match status" value="1"/>
</dbReference>
<dbReference type="PANTHER" id="PTHR13170">
    <property type="entry name" value="O-GLCNACASE"/>
    <property type="match status" value="1"/>
</dbReference>
<dbReference type="InterPro" id="IPR016181">
    <property type="entry name" value="Acyl_CoA_acyltransferase"/>
</dbReference>
<keyword evidence="1" id="KW-0378">Hydrolase</keyword>
<dbReference type="AlphaFoldDB" id="A0A815WHV0"/>
<evidence type="ECO:0000256" key="7">
    <source>
        <dbReference type="ARBA" id="ARBA00076634"/>
    </source>
</evidence>
<dbReference type="PROSITE" id="PS52009">
    <property type="entry name" value="GH84"/>
    <property type="match status" value="1"/>
</dbReference>
<dbReference type="GO" id="GO:0102571">
    <property type="term" value="F:[protein]-3-O-(N-acetyl-D-glucosaminyl)-L-serine/L-threonine O-N-acetyl-alpha-D-glucosaminase activity"/>
    <property type="evidence" value="ECO:0007669"/>
    <property type="project" value="UniProtKB-EC"/>
</dbReference>
<evidence type="ECO:0000313" key="10">
    <source>
        <dbReference type="Proteomes" id="UP000663855"/>
    </source>
</evidence>
<evidence type="ECO:0000256" key="4">
    <source>
        <dbReference type="ARBA" id="ARBA00050933"/>
    </source>
</evidence>
<dbReference type="Pfam" id="PF07555">
    <property type="entry name" value="NAGidase"/>
    <property type="match status" value="1"/>
</dbReference>
<dbReference type="Gene3D" id="3.20.20.80">
    <property type="entry name" value="Glycosidases"/>
    <property type="match status" value="1"/>
</dbReference>
<dbReference type="InterPro" id="IPR017853">
    <property type="entry name" value="GH"/>
</dbReference>
<dbReference type="GO" id="GO:0009100">
    <property type="term" value="P:glycoprotein metabolic process"/>
    <property type="evidence" value="ECO:0007669"/>
    <property type="project" value="TreeGrafter"/>
</dbReference>
<evidence type="ECO:0000256" key="2">
    <source>
        <dbReference type="ARBA" id="ARBA00023295"/>
    </source>
</evidence>
<name>A0A815WHV0_9BILA</name>
<dbReference type="SUPFAM" id="SSF55729">
    <property type="entry name" value="Acyl-CoA N-acyltransferases (Nat)"/>
    <property type="match status" value="1"/>
</dbReference>
<dbReference type="InterPro" id="IPR011496">
    <property type="entry name" value="O-GlcNAcase_cat"/>
</dbReference>
<feature type="domain" description="GH84" evidence="8">
    <location>
        <begin position="6"/>
        <end position="290"/>
    </location>
</feature>
<dbReference type="GO" id="GO:0016231">
    <property type="term" value="F:beta-N-acetylglucosaminidase activity"/>
    <property type="evidence" value="ECO:0007669"/>
    <property type="project" value="TreeGrafter"/>
</dbReference>
<keyword evidence="2" id="KW-0326">Glycosidase</keyword>
<dbReference type="Proteomes" id="UP000663855">
    <property type="component" value="Unassembled WGS sequence"/>
</dbReference>